<evidence type="ECO:0000313" key="8">
    <source>
        <dbReference type="Proteomes" id="UP001596074"/>
    </source>
</evidence>
<feature type="DNA-binding region" description="H-T-H motif" evidence="4">
    <location>
        <begin position="57"/>
        <end position="76"/>
    </location>
</feature>
<dbReference type="PANTHER" id="PTHR30055:SF234">
    <property type="entry name" value="HTH-TYPE TRANSCRIPTIONAL REGULATOR BETI"/>
    <property type="match status" value="1"/>
</dbReference>
<gene>
    <name evidence="7" type="ORF">ACFPZN_01400</name>
</gene>
<sequence length="220" mass="24600">MSVPAIPDKDGSEPARPRRSYDSPVRRRQAAETRERILAAASELVHGFATWDWRGLTFKAVAERAGVGERTVYRYFPTERDLHGAVMRRLEEEAGVSYAGLDLDGLPDVAARAFAALSSFAVSRWTGEYPRQPALVAEDERRRDALVRAVAPSAPDWSETERRMAAAALDVLWHLPSYERLITAWNLDDDQATRTISWVIGVLVDAIRDDRRPDPGSEQG</sequence>
<dbReference type="Gene3D" id="1.10.357.10">
    <property type="entry name" value="Tetracycline Repressor, domain 2"/>
    <property type="match status" value="1"/>
</dbReference>
<evidence type="ECO:0000256" key="5">
    <source>
        <dbReference type="SAM" id="MobiDB-lite"/>
    </source>
</evidence>
<dbReference type="Pfam" id="PF00440">
    <property type="entry name" value="TetR_N"/>
    <property type="match status" value="1"/>
</dbReference>
<organism evidence="7 8">
    <name type="scientific">Actinomadura rugatobispora</name>
    <dbReference type="NCBI Taxonomy" id="1994"/>
    <lineage>
        <taxon>Bacteria</taxon>
        <taxon>Bacillati</taxon>
        <taxon>Actinomycetota</taxon>
        <taxon>Actinomycetes</taxon>
        <taxon>Streptosporangiales</taxon>
        <taxon>Thermomonosporaceae</taxon>
        <taxon>Actinomadura</taxon>
    </lineage>
</organism>
<name>A0ABW0ZQL4_9ACTN</name>
<proteinExistence type="predicted"/>
<dbReference type="PROSITE" id="PS50977">
    <property type="entry name" value="HTH_TETR_2"/>
    <property type="match status" value="1"/>
</dbReference>
<dbReference type="InterPro" id="IPR001647">
    <property type="entry name" value="HTH_TetR"/>
</dbReference>
<keyword evidence="8" id="KW-1185">Reference proteome</keyword>
<accession>A0ABW0ZQL4</accession>
<keyword evidence="3" id="KW-0804">Transcription</keyword>
<evidence type="ECO:0000259" key="6">
    <source>
        <dbReference type="PROSITE" id="PS50977"/>
    </source>
</evidence>
<keyword evidence="1" id="KW-0805">Transcription regulation</keyword>
<evidence type="ECO:0000256" key="2">
    <source>
        <dbReference type="ARBA" id="ARBA00023125"/>
    </source>
</evidence>
<evidence type="ECO:0000256" key="3">
    <source>
        <dbReference type="ARBA" id="ARBA00023163"/>
    </source>
</evidence>
<comment type="caution">
    <text evidence="7">The sequence shown here is derived from an EMBL/GenBank/DDBJ whole genome shotgun (WGS) entry which is preliminary data.</text>
</comment>
<evidence type="ECO:0000256" key="4">
    <source>
        <dbReference type="PROSITE-ProRule" id="PRU00335"/>
    </source>
</evidence>
<dbReference type="SUPFAM" id="SSF46689">
    <property type="entry name" value="Homeodomain-like"/>
    <property type="match status" value="1"/>
</dbReference>
<dbReference type="RefSeq" id="WP_378279271.1">
    <property type="nucleotide sequence ID" value="NZ_JBHSON010000002.1"/>
</dbReference>
<dbReference type="PANTHER" id="PTHR30055">
    <property type="entry name" value="HTH-TYPE TRANSCRIPTIONAL REGULATOR RUTR"/>
    <property type="match status" value="1"/>
</dbReference>
<reference evidence="8" key="1">
    <citation type="journal article" date="2019" name="Int. J. Syst. Evol. Microbiol.">
        <title>The Global Catalogue of Microorganisms (GCM) 10K type strain sequencing project: providing services to taxonomists for standard genome sequencing and annotation.</title>
        <authorList>
            <consortium name="The Broad Institute Genomics Platform"/>
            <consortium name="The Broad Institute Genome Sequencing Center for Infectious Disease"/>
            <person name="Wu L."/>
            <person name="Ma J."/>
        </authorList>
    </citation>
    <scope>NUCLEOTIDE SEQUENCE [LARGE SCALE GENOMIC DNA]</scope>
    <source>
        <strain evidence="8">KCTC 42087</strain>
    </source>
</reference>
<dbReference type="InterPro" id="IPR050109">
    <property type="entry name" value="HTH-type_TetR-like_transc_reg"/>
</dbReference>
<feature type="domain" description="HTH tetR-type" evidence="6">
    <location>
        <begin position="31"/>
        <end position="94"/>
    </location>
</feature>
<feature type="region of interest" description="Disordered" evidence="5">
    <location>
        <begin position="1"/>
        <end position="28"/>
    </location>
</feature>
<feature type="compositionally biased region" description="Basic and acidic residues" evidence="5">
    <location>
        <begin position="7"/>
        <end position="28"/>
    </location>
</feature>
<keyword evidence="2 4" id="KW-0238">DNA-binding</keyword>
<dbReference type="Proteomes" id="UP001596074">
    <property type="component" value="Unassembled WGS sequence"/>
</dbReference>
<dbReference type="InterPro" id="IPR009057">
    <property type="entry name" value="Homeodomain-like_sf"/>
</dbReference>
<protein>
    <submittedName>
        <fullName evidence="7">TetR/AcrR family transcriptional regulator</fullName>
    </submittedName>
</protein>
<evidence type="ECO:0000256" key="1">
    <source>
        <dbReference type="ARBA" id="ARBA00023015"/>
    </source>
</evidence>
<evidence type="ECO:0000313" key="7">
    <source>
        <dbReference type="EMBL" id="MFC5744261.1"/>
    </source>
</evidence>
<dbReference type="EMBL" id="JBHSON010000002">
    <property type="protein sequence ID" value="MFC5744261.1"/>
    <property type="molecule type" value="Genomic_DNA"/>
</dbReference>